<dbReference type="Pfam" id="PF13472">
    <property type="entry name" value="Lipase_GDSL_2"/>
    <property type="match status" value="1"/>
</dbReference>
<dbReference type="EMBL" id="JAXOVW010000011">
    <property type="protein sequence ID" value="MDZ5607026.1"/>
    <property type="molecule type" value="Genomic_DNA"/>
</dbReference>
<evidence type="ECO:0000256" key="1">
    <source>
        <dbReference type="SAM" id="MobiDB-lite"/>
    </source>
</evidence>
<sequence>MKKTLIFIVSLFIALIVSLYLFLDTKTNINSISSPSKNTDNTNESKKDITKSEKQQTDKSVINFLEHISSTKGKVKIVALGDSVTFGIGAFTEKGSRFSNAWGGLLAKYLNNDVANIRNATVINKGFPRRSTSELLKEKRVDEVIRENPDLVIFEVCLFNNQSKAVSLAQTNLDIDTIVSQIQTKLPNTLILIQSPNPSTSRTDKRTNRIGLTYQDYLTSTKEHIKNKEWHYIDTYKSYQEILNKKHLQLEETLISDGIHPNNKGYMVWFEVLKEAFSKPLS</sequence>
<feature type="compositionally biased region" description="Polar residues" evidence="1">
    <location>
        <begin position="33"/>
        <end position="42"/>
    </location>
</feature>
<evidence type="ECO:0000313" key="4">
    <source>
        <dbReference type="EMBL" id="MDZ5607026.1"/>
    </source>
</evidence>
<gene>
    <name evidence="4" type="ORF">U2I54_07935</name>
</gene>
<reference evidence="5" key="1">
    <citation type="submission" date="2023-11" db="EMBL/GenBank/DDBJ databases">
        <title>Genome Sequence of Bacillus pseudomycoides stain BUPM19.</title>
        <authorList>
            <person name="Farhat A."/>
        </authorList>
    </citation>
    <scope>NUCLEOTIDE SEQUENCE [LARGE SCALE GENOMIC DNA]</scope>
    <source>
        <strain evidence="5">BUPM19</strain>
    </source>
</reference>
<name>A0ABU5JUG0_9BACI</name>
<feature type="compositionally biased region" description="Basic and acidic residues" evidence="1">
    <location>
        <begin position="43"/>
        <end position="54"/>
    </location>
</feature>
<feature type="region of interest" description="Disordered" evidence="1">
    <location>
        <begin position="33"/>
        <end position="54"/>
    </location>
</feature>
<evidence type="ECO:0000256" key="2">
    <source>
        <dbReference type="SAM" id="Phobius"/>
    </source>
</evidence>
<dbReference type="InterPro" id="IPR051532">
    <property type="entry name" value="Ester_Hydrolysis_Enzymes"/>
</dbReference>
<protein>
    <submittedName>
        <fullName evidence="4">SGNH/GDSL hydrolase family protein</fullName>
        <ecNumber evidence="4">3.1.-.-</ecNumber>
    </submittedName>
</protein>
<dbReference type="InterPro" id="IPR036514">
    <property type="entry name" value="SGNH_hydro_sf"/>
</dbReference>
<dbReference type="RefSeq" id="WP_374217305.1">
    <property type="nucleotide sequence ID" value="NZ_JAXOVW010000011.1"/>
</dbReference>
<evidence type="ECO:0000259" key="3">
    <source>
        <dbReference type="Pfam" id="PF13472"/>
    </source>
</evidence>
<dbReference type="EC" id="3.1.-.-" evidence="4"/>
<dbReference type="Gene3D" id="3.40.50.1110">
    <property type="entry name" value="SGNH hydrolase"/>
    <property type="match status" value="1"/>
</dbReference>
<dbReference type="PANTHER" id="PTHR30383">
    <property type="entry name" value="THIOESTERASE 1/PROTEASE 1/LYSOPHOSPHOLIPASE L1"/>
    <property type="match status" value="1"/>
</dbReference>
<comment type="caution">
    <text evidence="4">The sequence shown here is derived from an EMBL/GenBank/DDBJ whole genome shotgun (WGS) entry which is preliminary data.</text>
</comment>
<keyword evidence="2" id="KW-0812">Transmembrane</keyword>
<accession>A0ABU5JUG0</accession>
<keyword evidence="2" id="KW-0472">Membrane</keyword>
<keyword evidence="2" id="KW-1133">Transmembrane helix</keyword>
<dbReference type="GO" id="GO:0016787">
    <property type="term" value="F:hydrolase activity"/>
    <property type="evidence" value="ECO:0007669"/>
    <property type="project" value="UniProtKB-KW"/>
</dbReference>
<dbReference type="InterPro" id="IPR013830">
    <property type="entry name" value="SGNH_hydro"/>
</dbReference>
<dbReference type="CDD" id="cd00229">
    <property type="entry name" value="SGNH_hydrolase"/>
    <property type="match status" value="1"/>
</dbReference>
<feature type="domain" description="SGNH hydrolase-type esterase" evidence="3">
    <location>
        <begin position="79"/>
        <end position="266"/>
    </location>
</feature>
<dbReference type="SUPFAM" id="SSF52266">
    <property type="entry name" value="SGNH hydrolase"/>
    <property type="match status" value="1"/>
</dbReference>
<dbReference type="Proteomes" id="UP001291930">
    <property type="component" value="Unassembled WGS sequence"/>
</dbReference>
<dbReference type="PANTHER" id="PTHR30383:SF5">
    <property type="entry name" value="SGNH HYDROLASE-TYPE ESTERASE DOMAIN-CONTAINING PROTEIN"/>
    <property type="match status" value="1"/>
</dbReference>
<proteinExistence type="predicted"/>
<organism evidence="4 5">
    <name type="scientific">Bacillus bingmayongensis</name>
    <dbReference type="NCBI Taxonomy" id="1150157"/>
    <lineage>
        <taxon>Bacteria</taxon>
        <taxon>Bacillati</taxon>
        <taxon>Bacillota</taxon>
        <taxon>Bacilli</taxon>
        <taxon>Bacillales</taxon>
        <taxon>Bacillaceae</taxon>
        <taxon>Bacillus</taxon>
    </lineage>
</organism>
<keyword evidence="4" id="KW-0378">Hydrolase</keyword>
<feature type="transmembrane region" description="Helical" evidence="2">
    <location>
        <begin position="5"/>
        <end position="23"/>
    </location>
</feature>
<keyword evidence="5" id="KW-1185">Reference proteome</keyword>
<evidence type="ECO:0000313" key="5">
    <source>
        <dbReference type="Proteomes" id="UP001291930"/>
    </source>
</evidence>